<feature type="transmembrane region" description="Helical" evidence="1">
    <location>
        <begin position="63"/>
        <end position="83"/>
    </location>
</feature>
<accession>A0A0R0C4G4</accession>
<comment type="caution">
    <text evidence="2">The sequence shown here is derived from an EMBL/GenBank/DDBJ whole genome shotgun (WGS) entry which is preliminary data.</text>
</comment>
<dbReference type="OrthoDB" id="5986400at2"/>
<dbReference type="AlphaFoldDB" id="A0A0R0C4G4"/>
<dbReference type="Proteomes" id="UP000051254">
    <property type="component" value="Unassembled WGS sequence"/>
</dbReference>
<dbReference type="EMBL" id="LDJH01000006">
    <property type="protein sequence ID" value="KRG59832.1"/>
    <property type="molecule type" value="Genomic_DNA"/>
</dbReference>
<sequence length="93" mass="10052">MNELLAPFVLALTAFPALGIAFWVGREGSPLSRNQALHWALIALSLFCGAAGLYWAGGNSNRTYAVAGVVFVSVNALAISMLVRLHRAHRMRK</sequence>
<feature type="transmembrane region" description="Helical" evidence="1">
    <location>
        <begin position="36"/>
        <end position="57"/>
    </location>
</feature>
<proteinExistence type="predicted"/>
<dbReference type="STRING" id="266128.ABB25_02600"/>
<dbReference type="RefSeq" id="WP_152980943.1">
    <property type="nucleotide sequence ID" value="NZ_JBEWQO010000001.1"/>
</dbReference>
<gene>
    <name evidence="2" type="ORF">ABB25_02600</name>
</gene>
<dbReference type="PATRIC" id="fig|266128.3.peg.2180"/>
<organism evidence="2 3">
    <name type="scientific">Stenotrophomonas koreensis</name>
    <dbReference type="NCBI Taxonomy" id="266128"/>
    <lineage>
        <taxon>Bacteria</taxon>
        <taxon>Pseudomonadati</taxon>
        <taxon>Pseudomonadota</taxon>
        <taxon>Gammaproteobacteria</taxon>
        <taxon>Lysobacterales</taxon>
        <taxon>Lysobacteraceae</taxon>
        <taxon>Stenotrophomonas</taxon>
    </lineage>
</organism>
<feature type="transmembrane region" description="Helical" evidence="1">
    <location>
        <begin position="6"/>
        <end position="24"/>
    </location>
</feature>
<evidence type="ECO:0000313" key="3">
    <source>
        <dbReference type="Proteomes" id="UP000051254"/>
    </source>
</evidence>
<evidence type="ECO:0000313" key="2">
    <source>
        <dbReference type="EMBL" id="KRG59832.1"/>
    </source>
</evidence>
<keyword evidence="1" id="KW-0472">Membrane</keyword>
<keyword evidence="3" id="KW-1185">Reference proteome</keyword>
<evidence type="ECO:0000256" key="1">
    <source>
        <dbReference type="SAM" id="Phobius"/>
    </source>
</evidence>
<protein>
    <recommendedName>
        <fullName evidence="4">Transmembrane protein</fullName>
    </recommendedName>
</protein>
<keyword evidence="1" id="KW-0812">Transmembrane</keyword>
<evidence type="ECO:0008006" key="4">
    <source>
        <dbReference type="Google" id="ProtNLM"/>
    </source>
</evidence>
<reference evidence="2 3" key="1">
    <citation type="submission" date="2015-05" db="EMBL/GenBank/DDBJ databases">
        <title>Genome sequencing and analysis of members of genus Stenotrophomonas.</title>
        <authorList>
            <person name="Patil P.P."/>
            <person name="Midha S."/>
            <person name="Patil P.B."/>
        </authorList>
    </citation>
    <scope>NUCLEOTIDE SEQUENCE [LARGE SCALE GENOMIC DNA]</scope>
    <source>
        <strain evidence="2 3">DSM 17805</strain>
    </source>
</reference>
<name>A0A0R0C4G4_9GAMM</name>
<keyword evidence="1" id="KW-1133">Transmembrane helix</keyword>